<evidence type="ECO:0000259" key="2">
    <source>
        <dbReference type="Pfam" id="PF25273"/>
    </source>
</evidence>
<dbReference type="EMBL" id="CAJNJA010033095">
    <property type="protein sequence ID" value="CAE7674540.1"/>
    <property type="molecule type" value="Genomic_DNA"/>
</dbReference>
<gene>
    <name evidence="3" type="ORF">SNEC2469_LOCUS19336</name>
</gene>
<dbReference type="AlphaFoldDB" id="A0A812W7P4"/>
<reference evidence="3" key="1">
    <citation type="submission" date="2021-02" db="EMBL/GenBank/DDBJ databases">
        <authorList>
            <person name="Dougan E. K."/>
            <person name="Rhodes N."/>
            <person name="Thang M."/>
            <person name="Chan C."/>
        </authorList>
    </citation>
    <scope>NUCLEOTIDE SEQUENCE</scope>
</reference>
<dbReference type="OrthoDB" id="422406at2759"/>
<organism evidence="3 4">
    <name type="scientific">Symbiodinium necroappetens</name>
    <dbReference type="NCBI Taxonomy" id="1628268"/>
    <lineage>
        <taxon>Eukaryota</taxon>
        <taxon>Sar</taxon>
        <taxon>Alveolata</taxon>
        <taxon>Dinophyceae</taxon>
        <taxon>Suessiales</taxon>
        <taxon>Symbiodiniaceae</taxon>
        <taxon>Symbiodinium</taxon>
    </lineage>
</organism>
<dbReference type="PANTHER" id="PTHR33153:SF3">
    <property type="entry name" value="TRAFFICKING PROTEIN PARTICLE COMPLEX SUBUNIT 11 DOMAIN-CONTAINING PROTEIN"/>
    <property type="match status" value="1"/>
</dbReference>
<sequence length="571" mass="64493">MTFVICLAGWKKPAAGNEEQIIMEPLKKRKTSGQTSWKKCGDSSSPLSSVTSSASWKKPSLGASEVAVTATAKAGKTVRHHVSLDVPMLSLVASSDDGGERQMTEYKKKALDPDRIAKVLLGSCSCKNNCFGCFKAAKVLEVCQLWHSMTDEAQHHFLNAQWESSAENHCLDFDGEQLAHRTSWYFEGQQICLPALCTLLGVGNKAMAKKLQGVVDLRRKISHGEPMSTRPALQRNLTSMFFLELYHQSAEDLPETLHVQHVDDNISASLGENDCDAPTYLRQISTDSEIFSWTPEAAIVQNIMTLCTVDLSTVPVRHLPPGKLMSLFWQFQAWCEAVQGLAGQAIKTPSWSTFWRLWWEKWSSVLKFRKVSQHKECDTCHKLREKLHGKKGSTKEKMELARDWREHLRAQYHDRLIYWSLRWASRSSLDVLTIIIDSMDQVKTAWPQYKFARKPHSLESLKRPRVILTAVLCHGWCSNVFIADEALHHGAASFCEMIARSLDNVAEIAEKKGRTFPRHLVIQADNTTAQNKNSLVSLFLAYLVSEGKFLTCTFNFLTVGHTHEDVDHFFP</sequence>
<feature type="compositionally biased region" description="Low complexity" evidence="1">
    <location>
        <begin position="43"/>
        <end position="55"/>
    </location>
</feature>
<name>A0A812W7P4_9DINO</name>
<evidence type="ECO:0000256" key="1">
    <source>
        <dbReference type="SAM" id="MobiDB-lite"/>
    </source>
</evidence>
<proteinExistence type="predicted"/>
<feature type="region of interest" description="Disordered" evidence="1">
    <location>
        <begin position="32"/>
        <end position="55"/>
    </location>
</feature>
<accession>A0A812W7P4</accession>
<dbReference type="InterPro" id="IPR057191">
    <property type="entry name" value="DUF7869"/>
</dbReference>
<comment type="caution">
    <text evidence="3">The sequence shown here is derived from an EMBL/GenBank/DDBJ whole genome shotgun (WGS) entry which is preliminary data.</text>
</comment>
<dbReference type="PANTHER" id="PTHR33153">
    <property type="entry name" value="MYND-TYPE DOMAIN-CONTAINING PROTEIN"/>
    <property type="match status" value="1"/>
</dbReference>
<feature type="domain" description="DUF7869" evidence="2">
    <location>
        <begin position="463"/>
        <end position="570"/>
    </location>
</feature>
<evidence type="ECO:0000313" key="4">
    <source>
        <dbReference type="Proteomes" id="UP000601435"/>
    </source>
</evidence>
<protein>
    <recommendedName>
        <fullName evidence="2">DUF7869 domain-containing protein</fullName>
    </recommendedName>
</protein>
<keyword evidence="4" id="KW-1185">Reference proteome</keyword>
<dbReference type="Pfam" id="PF25273">
    <property type="entry name" value="DUF7869"/>
    <property type="match status" value="1"/>
</dbReference>
<evidence type="ECO:0000313" key="3">
    <source>
        <dbReference type="EMBL" id="CAE7674540.1"/>
    </source>
</evidence>
<dbReference type="Proteomes" id="UP000601435">
    <property type="component" value="Unassembled WGS sequence"/>
</dbReference>